<sequence>MLLQCQQRTQTSGSSEWRCDPKFHCIVEALQEKLYDLEQSAADRPPPDVLQQYKAHVRAIADELRQPDLPAYCLRVTAQDRVADGSSGKAACTASSALQGASRSLAQHNAARDATSSRSHQQDGSKRSTATAAAATAGQQQQQQQEAPGFSLSSGAKDQLQVQQRLQDELTGELLDMTQELKASTLAMQSAIRFRGKLLDDAEESLVHSTANAQSVAAKAKQQHKQASWNFCKVLLMLLVVAVVFSFMIVWIKLTSMVGLKGQR</sequence>
<evidence type="ECO:0000256" key="6">
    <source>
        <dbReference type="ARBA" id="ARBA00022892"/>
    </source>
</evidence>
<evidence type="ECO:0000256" key="5">
    <source>
        <dbReference type="ARBA" id="ARBA00022824"/>
    </source>
</evidence>
<evidence type="ECO:0000256" key="11">
    <source>
        <dbReference type="SAM" id="Phobius"/>
    </source>
</evidence>
<keyword evidence="5" id="KW-0256">Endoplasmic reticulum</keyword>
<dbReference type="EMBL" id="CP126211">
    <property type="protein sequence ID" value="WIA13426.1"/>
    <property type="molecule type" value="Genomic_DNA"/>
</dbReference>
<accession>A0ABY8U0E7</accession>
<comment type="similarity">
    <text evidence="2">Belongs to the USE1 family.</text>
</comment>
<evidence type="ECO:0000256" key="3">
    <source>
        <dbReference type="ARBA" id="ARBA00022448"/>
    </source>
</evidence>
<evidence type="ECO:0000256" key="9">
    <source>
        <dbReference type="ARBA" id="ARBA00023136"/>
    </source>
</evidence>
<keyword evidence="3" id="KW-0813">Transport</keyword>
<dbReference type="Proteomes" id="UP001244341">
    <property type="component" value="Chromosome 4b"/>
</dbReference>
<keyword evidence="6" id="KW-0931">ER-Golgi transport</keyword>
<gene>
    <name evidence="12" type="ORF">OEZ85_007006</name>
</gene>
<keyword evidence="7" id="KW-0653">Protein transport</keyword>
<name>A0ABY8U0E7_TETOB</name>
<evidence type="ECO:0000256" key="4">
    <source>
        <dbReference type="ARBA" id="ARBA00022692"/>
    </source>
</evidence>
<feature type="compositionally biased region" description="Low complexity" evidence="10">
    <location>
        <begin position="129"/>
        <end position="147"/>
    </location>
</feature>
<feature type="region of interest" description="Disordered" evidence="10">
    <location>
        <begin position="103"/>
        <end position="154"/>
    </location>
</feature>
<evidence type="ECO:0000256" key="1">
    <source>
        <dbReference type="ARBA" id="ARBA00004163"/>
    </source>
</evidence>
<keyword evidence="8 11" id="KW-1133">Transmembrane helix</keyword>
<evidence type="ECO:0000256" key="10">
    <source>
        <dbReference type="SAM" id="MobiDB-lite"/>
    </source>
</evidence>
<reference evidence="12 13" key="1">
    <citation type="submission" date="2023-05" db="EMBL/GenBank/DDBJ databases">
        <title>A 100% complete, gapless, phased diploid assembly of the Scenedesmus obliquus UTEX 3031 genome.</title>
        <authorList>
            <person name="Biondi T.C."/>
            <person name="Hanschen E.R."/>
            <person name="Kwon T."/>
            <person name="Eng W."/>
            <person name="Kruse C.P.S."/>
            <person name="Koehler S.I."/>
            <person name="Kunde Y."/>
            <person name="Gleasner C.D."/>
            <person name="You Mak K.T."/>
            <person name="Polle J."/>
            <person name="Hovde B.T."/>
            <person name="Starkenburg S.R."/>
        </authorList>
    </citation>
    <scope>NUCLEOTIDE SEQUENCE [LARGE SCALE GENOMIC DNA]</scope>
    <source>
        <strain evidence="12 13">DOE0152z</strain>
    </source>
</reference>
<evidence type="ECO:0000256" key="8">
    <source>
        <dbReference type="ARBA" id="ARBA00022989"/>
    </source>
</evidence>
<evidence type="ECO:0000313" key="12">
    <source>
        <dbReference type="EMBL" id="WIA13426.1"/>
    </source>
</evidence>
<protein>
    <recommendedName>
        <fullName evidence="14">Vesicle transport protein USE1</fullName>
    </recommendedName>
</protein>
<evidence type="ECO:0000313" key="13">
    <source>
        <dbReference type="Proteomes" id="UP001244341"/>
    </source>
</evidence>
<evidence type="ECO:0000256" key="7">
    <source>
        <dbReference type="ARBA" id="ARBA00022927"/>
    </source>
</evidence>
<evidence type="ECO:0008006" key="14">
    <source>
        <dbReference type="Google" id="ProtNLM"/>
    </source>
</evidence>
<dbReference type="Pfam" id="PF09753">
    <property type="entry name" value="Use1"/>
    <property type="match status" value="1"/>
</dbReference>
<keyword evidence="13" id="KW-1185">Reference proteome</keyword>
<keyword evidence="9 11" id="KW-0472">Membrane</keyword>
<evidence type="ECO:0000256" key="2">
    <source>
        <dbReference type="ARBA" id="ARBA00007891"/>
    </source>
</evidence>
<organism evidence="12 13">
    <name type="scientific">Tetradesmus obliquus</name>
    <name type="common">Green alga</name>
    <name type="synonym">Acutodesmus obliquus</name>
    <dbReference type="NCBI Taxonomy" id="3088"/>
    <lineage>
        <taxon>Eukaryota</taxon>
        <taxon>Viridiplantae</taxon>
        <taxon>Chlorophyta</taxon>
        <taxon>core chlorophytes</taxon>
        <taxon>Chlorophyceae</taxon>
        <taxon>CS clade</taxon>
        <taxon>Sphaeropleales</taxon>
        <taxon>Scenedesmaceae</taxon>
        <taxon>Tetradesmus</taxon>
    </lineage>
</organism>
<proteinExistence type="inferred from homology"/>
<keyword evidence="4 11" id="KW-0812">Transmembrane</keyword>
<feature type="transmembrane region" description="Helical" evidence="11">
    <location>
        <begin position="234"/>
        <end position="254"/>
    </location>
</feature>
<dbReference type="PANTHER" id="PTHR13050:SF7">
    <property type="entry name" value="VESICLE TRANSPORT PROTEIN USE1"/>
    <property type="match status" value="1"/>
</dbReference>
<dbReference type="InterPro" id="IPR019150">
    <property type="entry name" value="Vesicle_transport_protein_Use1"/>
</dbReference>
<comment type="subcellular location">
    <subcellularLocation>
        <location evidence="1">Endoplasmic reticulum membrane</location>
        <topology evidence="1">Single-pass type IV membrane protein</topology>
    </subcellularLocation>
</comment>
<dbReference type="PANTHER" id="PTHR13050">
    <property type="entry name" value="USE1-LIKE PROTEIN"/>
    <property type="match status" value="1"/>
</dbReference>